<dbReference type="EnsemblMetazoa" id="GPAI008449-RA">
    <property type="protein sequence ID" value="GPAI008449-PA"/>
    <property type="gene ID" value="GPAI008449"/>
</dbReference>
<dbReference type="AlphaFoldDB" id="A0A1A9ZAA6"/>
<dbReference type="VEuPathDB" id="VectorBase:GPAI008449"/>
<sequence>MSSFNSSILSLRVSLFITSIISAIVTNSNCFRALLEDSILFSSSSLSTVPLLPGPPRACFLVDLVLVSRPCEPPPALPEEAFLRRSSFLSSFIESSSVSVKDFCDINLAVSSSLSAVDILLGNIEDRSINCFVAIKDGIIVNSRSFSLIAQRLREKLVSLIFINIKLTFENGKHGIDKAKNYLKLTLKLRISLEIY</sequence>
<accession>A0A1A9ZAA6</accession>
<dbReference type="Proteomes" id="UP000092445">
    <property type="component" value="Unassembled WGS sequence"/>
</dbReference>
<name>A0A1A9ZAA6_GLOPL</name>
<reference evidence="2" key="1">
    <citation type="submission" date="2014-03" db="EMBL/GenBank/DDBJ databases">
        <authorList>
            <person name="Aksoy S."/>
            <person name="Warren W."/>
            <person name="Wilson R.K."/>
        </authorList>
    </citation>
    <scope>NUCLEOTIDE SEQUENCE [LARGE SCALE GENOMIC DNA]</scope>
    <source>
        <strain evidence="2">IAEA</strain>
    </source>
</reference>
<protein>
    <submittedName>
        <fullName evidence="1">Uncharacterized protein</fullName>
    </submittedName>
</protein>
<organism evidence="1 2">
    <name type="scientific">Glossina pallidipes</name>
    <name type="common">Tsetse fly</name>
    <dbReference type="NCBI Taxonomy" id="7398"/>
    <lineage>
        <taxon>Eukaryota</taxon>
        <taxon>Metazoa</taxon>
        <taxon>Ecdysozoa</taxon>
        <taxon>Arthropoda</taxon>
        <taxon>Hexapoda</taxon>
        <taxon>Insecta</taxon>
        <taxon>Pterygota</taxon>
        <taxon>Neoptera</taxon>
        <taxon>Endopterygota</taxon>
        <taxon>Diptera</taxon>
        <taxon>Brachycera</taxon>
        <taxon>Muscomorpha</taxon>
        <taxon>Hippoboscoidea</taxon>
        <taxon>Glossinidae</taxon>
        <taxon>Glossina</taxon>
    </lineage>
</organism>
<reference evidence="1" key="2">
    <citation type="submission" date="2020-05" db="UniProtKB">
        <authorList>
            <consortium name="EnsemblMetazoa"/>
        </authorList>
    </citation>
    <scope>IDENTIFICATION</scope>
    <source>
        <strain evidence="1">IAEA</strain>
    </source>
</reference>
<evidence type="ECO:0000313" key="2">
    <source>
        <dbReference type="Proteomes" id="UP000092445"/>
    </source>
</evidence>
<keyword evidence="2" id="KW-1185">Reference proteome</keyword>
<evidence type="ECO:0000313" key="1">
    <source>
        <dbReference type="EnsemblMetazoa" id="GPAI008449-PA"/>
    </source>
</evidence>
<proteinExistence type="predicted"/>